<dbReference type="Gene3D" id="3.40.50.720">
    <property type="entry name" value="NAD(P)-binding Rossmann-like Domain"/>
    <property type="match status" value="1"/>
</dbReference>
<evidence type="ECO:0000313" key="4">
    <source>
        <dbReference type="EMBL" id="PMD45521.1"/>
    </source>
</evidence>
<dbReference type="InterPro" id="IPR051164">
    <property type="entry name" value="NmrA-like_oxidored"/>
</dbReference>
<keyword evidence="2" id="KW-0521">NADP</keyword>
<dbReference type="PANTHER" id="PTHR42748">
    <property type="entry name" value="NITROGEN METABOLITE REPRESSION PROTEIN NMRA FAMILY MEMBER"/>
    <property type="match status" value="1"/>
</dbReference>
<dbReference type="InterPro" id="IPR008030">
    <property type="entry name" value="NmrA-like"/>
</dbReference>
<accession>A0A2J6S433</accession>
<dbReference type="STRING" id="1149755.A0A2J6S433"/>
<evidence type="ECO:0000256" key="2">
    <source>
        <dbReference type="ARBA" id="ARBA00022857"/>
    </source>
</evidence>
<dbReference type="InterPro" id="IPR036291">
    <property type="entry name" value="NAD(P)-bd_dom_sf"/>
</dbReference>
<dbReference type="GO" id="GO:0005634">
    <property type="term" value="C:nucleus"/>
    <property type="evidence" value="ECO:0007669"/>
    <property type="project" value="TreeGrafter"/>
</dbReference>
<dbReference type="OrthoDB" id="300709at2759"/>
<dbReference type="Pfam" id="PF05368">
    <property type="entry name" value="NmrA"/>
    <property type="match status" value="1"/>
</dbReference>
<proteinExistence type="inferred from homology"/>
<dbReference type="Gene3D" id="3.90.25.10">
    <property type="entry name" value="UDP-galactose 4-epimerase, domain 1"/>
    <property type="match status" value="1"/>
</dbReference>
<organism evidence="4 5">
    <name type="scientific">Hyaloscypha variabilis (strain UAMH 11265 / GT02V1 / F)</name>
    <name type="common">Meliniomyces variabilis</name>
    <dbReference type="NCBI Taxonomy" id="1149755"/>
    <lineage>
        <taxon>Eukaryota</taxon>
        <taxon>Fungi</taxon>
        <taxon>Dikarya</taxon>
        <taxon>Ascomycota</taxon>
        <taxon>Pezizomycotina</taxon>
        <taxon>Leotiomycetes</taxon>
        <taxon>Helotiales</taxon>
        <taxon>Hyaloscyphaceae</taxon>
        <taxon>Hyaloscypha</taxon>
        <taxon>Hyaloscypha variabilis</taxon>
    </lineage>
</organism>
<protein>
    <submittedName>
        <fullName evidence="4">NAD(P)-binding protein</fullName>
    </submittedName>
</protein>
<feature type="domain" description="NmrA-like" evidence="3">
    <location>
        <begin position="4"/>
        <end position="283"/>
    </location>
</feature>
<gene>
    <name evidence="4" type="ORF">L207DRAFT_617180</name>
</gene>
<evidence type="ECO:0000259" key="3">
    <source>
        <dbReference type="Pfam" id="PF05368"/>
    </source>
</evidence>
<dbReference type="CDD" id="cd05251">
    <property type="entry name" value="NmrA_like_SDR_a"/>
    <property type="match status" value="1"/>
</dbReference>
<evidence type="ECO:0000256" key="1">
    <source>
        <dbReference type="ARBA" id="ARBA00006328"/>
    </source>
</evidence>
<name>A0A2J6S433_HYAVF</name>
<reference evidence="4 5" key="1">
    <citation type="submission" date="2016-04" db="EMBL/GenBank/DDBJ databases">
        <title>A degradative enzymes factory behind the ericoid mycorrhizal symbiosis.</title>
        <authorList>
            <consortium name="DOE Joint Genome Institute"/>
            <person name="Martino E."/>
            <person name="Morin E."/>
            <person name="Grelet G."/>
            <person name="Kuo A."/>
            <person name="Kohler A."/>
            <person name="Daghino S."/>
            <person name="Barry K."/>
            <person name="Choi C."/>
            <person name="Cichocki N."/>
            <person name="Clum A."/>
            <person name="Copeland A."/>
            <person name="Hainaut M."/>
            <person name="Haridas S."/>
            <person name="Labutti K."/>
            <person name="Lindquist E."/>
            <person name="Lipzen A."/>
            <person name="Khouja H.-R."/>
            <person name="Murat C."/>
            <person name="Ohm R."/>
            <person name="Olson A."/>
            <person name="Spatafora J."/>
            <person name="Veneault-Fourrey C."/>
            <person name="Henrissat B."/>
            <person name="Grigoriev I."/>
            <person name="Martin F."/>
            <person name="Perotto S."/>
        </authorList>
    </citation>
    <scope>NUCLEOTIDE SEQUENCE [LARGE SCALE GENOMIC DNA]</scope>
    <source>
        <strain evidence="4 5">F</strain>
    </source>
</reference>
<dbReference type="EMBL" id="KZ613940">
    <property type="protein sequence ID" value="PMD45521.1"/>
    <property type="molecule type" value="Genomic_DNA"/>
</dbReference>
<dbReference type="PANTHER" id="PTHR42748:SF28">
    <property type="entry name" value="NMRA-LIKE DOMAIN-CONTAINING PROTEIN"/>
    <property type="match status" value="1"/>
</dbReference>
<dbReference type="SUPFAM" id="SSF51735">
    <property type="entry name" value="NAD(P)-binding Rossmann-fold domains"/>
    <property type="match status" value="1"/>
</dbReference>
<dbReference type="AlphaFoldDB" id="A0A2J6S433"/>
<sequence>MSPIITVIGATGVQGGSVVDAALKSGTYKVRAITRKINSDKAKALAARGVELAIADLNDEESLIKAFEGSTAIFAVTDFFEPFAASGTDPEAAQKVEFKQGENIANAANKTATLKHLIWSTLPNAVKISNGKTPVPHFDAKAKVDEYIKSIPSLLAKTTFLSVTFYASVFVFPMYTPNLLKSSGKYVQLQPTPADVPMSSIGDASVNVGIFALSILKQPQLTHGRYVLGAIETTTAGGFLEIFTKATGKPSAYVQTASLEDFDNVWPNWARLMGLMMIFFDQYRGEKVWGAENYLTQEDLGISEGLVSIHDALKTLDWSFL</sequence>
<evidence type="ECO:0000313" key="5">
    <source>
        <dbReference type="Proteomes" id="UP000235786"/>
    </source>
</evidence>
<comment type="similarity">
    <text evidence="1">Belongs to the NmrA-type oxidoreductase family.</text>
</comment>
<dbReference type="Proteomes" id="UP000235786">
    <property type="component" value="Unassembled WGS sequence"/>
</dbReference>
<keyword evidence="5" id="KW-1185">Reference proteome</keyword>